<evidence type="ECO:0000256" key="4">
    <source>
        <dbReference type="ARBA" id="ARBA00022691"/>
    </source>
</evidence>
<protein>
    <recommendedName>
        <fullName evidence="1">peptide chain release factor N(5)-glutamine methyltransferase</fullName>
        <ecNumber evidence="1">2.1.1.297</ecNumber>
    </recommendedName>
</protein>
<comment type="caution">
    <text evidence="8">The sequence shown here is derived from an EMBL/GenBank/DDBJ whole genome shotgun (WGS) entry which is preliminary data.</text>
</comment>
<dbReference type="EC" id="2.1.1.297" evidence="1"/>
<sequence length="281" mass="28651">MIVVEGGATGEHERPDARDAARVERLRRGGSAFAEEELAELRRAADHDAPGDDAADDEAALDAMVARRIAGEPIEAIVGSAAFAELRILVHPGVFVPRRRTTLLAGLVADALRARGAGARLLDLGCGTGAIAALAAHRAPGTRVTAIDADARAAANARANLPGVLVLEAADLSALPADARFDAIAANLPYVPTAELAHLPRDAREHEPALALDGGADGLEPLRALAPQIAARLAPGGVVVTEVAPPQLAEAARILAAAGLEGIAVHEDDAIGATALLARRG</sequence>
<dbReference type="InterPro" id="IPR050320">
    <property type="entry name" value="N5-glutamine_MTase"/>
</dbReference>
<evidence type="ECO:0000256" key="5">
    <source>
        <dbReference type="ARBA" id="ARBA00048391"/>
    </source>
</evidence>
<keyword evidence="9" id="KW-1185">Reference proteome</keyword>
<dbReference type="SUPFAM" id="SSF53335">
    <property type="entry name" value="S-adenosyl-L-methionine-dependent methyltransferases"/>
    <property type="match status" value="1"/>
</dbReference>
<evidence type="ECO:0000256" key="6">
    <source>
        <dbReference type="SAM" id="MobiDB-lite"/>
    </source>
</evidence>
<dbReference type="RefSeq" id="WP_188718176.1">
    <property type="nucleotide sequence ID" value="NZ_BAABBD010000007.1"/>
</dbReference>
<dbReference type="InterPro" id="IPR007848">
    <property type="entry name" value="Small_mtfrase_dom"/>
</dbReference>
<evidence type="ECO:0000256" key="2">
    <source>
        <dbReference type="ARBA" id="ARBA00022603"/>
    </source>
</evidence>
<keyword evidence="2 8" id="KW-0489">Methyltransferase</keyword>
<evidence type="ECO:0000256" key="3">
    <source>
        <dbReference type="ARBA" id="ARBA00022679"/>
    </source>
</evidence>
<dbReference type="PANTHER" id="PTHR18895:SF74">
    <property type="entry name" value="MTRF1L RELEASE FACTOR GLUTAMINE METHYLTRANSFERASE"/>
    <property type="match status" value="1"/>
</dbReference>
<feature type="domain" description="Methyltransferase small" evidence="7">
    <location>
        <begin position="86"/>
        <end position="191"/>
    </location>
</feature>
<dbReference type="EMBL" id="BMLM01000002">
    <property type="protein sequence ID" value="GGN86384.1"/>
    <property type="molecule type" value="Genomic_DNA"/>
</dbReference>
<feature type="compositionally biased region" description="Basic and acidic residues" evidence="6">
    <location>
        <begin position="10"/>
        <end position="21"/>
    </location>
</feature>
<dbReference type="GO" id="GO:0032259">
    <property type="term" value="P:methylation"/>
    <property type="evidence" value="ECO:0007669"/>
    <property type="project" value="UniProtKB-KW"/>
</dbReference>
<evidence type="ECO:0000256" key="1">
    <source>
        <dbReference type="ARBA" id="ARBA00012771"/>
    </source>
</evidence>
<comment type="catalytic activity">
    <reaction evidence="5">
        <text>L-glutaminyl-[peptide chain release factor] + S-adenosyl-L-methionine = N(5)-methyl-L-glutaminyl-[peptide chain release factor] + S-adenosyl-L-homocysteine + H(+)</text>
        <dbReference type="Rhea" id="RHEA:42896"/>
        <dbReference type="Rhea" id="RHEA-COMP:10271"/>
        <dbReference type="Rhea" id="RHEA-COMP:10272"/>
        <dbReference type="ChEBI" id="CHEBI:15378"/>
        <dbReference type="ChEBI" id="CHEBI:30011"/>
        <dbReference type="ChEBI" id="CHEBI:57856"/>
        <dbReference type="ChEBI" id="CHEBI:59789"/>
        <dbReference type="ChEBI" id="CHEBI:61891"/>
        <dbReference type="EC" id="2.1.1.297"/>
    </reaction>
</comment>
<feature type="region of interest" description="Disordered" evidence="6">
    <location>
        <begin position="1"/>
        <end position="21"/>
    </location>
</feature>
<dbReference type="InterPro" id="IPR029063">
    <property type="entry name" value="SAM-dependent_MTases_sf"/>
</dbReference>
<keyword evidence="4" id="KW-0949">S-adenosyl-L-methionine</keyword>
<evidence type="ECO:0000313" key="8">
    <source>
        <dbReference type="EMBL" id="GGN86384.1"/>
    </source>
</evidence>
<reference evidence="9" key="1">
    <citation type="journal article" date="2019" name="Int. J. Syst. Evol. Microbiol.">
        <title>The Global Catalogue of Microorganisms (GCM) 10K type strain sequencing project: providing services to taxonomists for standard genome sequencing and annotation.</title>
        <authorList>
            <consortium name="The Broad Institute Genomics Platform"/>
            <consortium name="The Broad Institute Genome Sequencing Center for Infectious Disease"/>
            <person name="Wu L."/>
            <person name="Ma J."/>
        </authorList>
    </citation>
    <scope>NUCLEOTIDE SEQUENCE [LARGE SCALE GENOMIC DNA]</scope>
    <source>
        <strain evidence="9">CGMCC 1.6960</strain>
    </source>
</reference>
<keyword evidence="3" id="KW-0808">Transferase</keyword>
<dbReference type="Proteomes" id="UP000626982">
    <property type="component" value="Unassembled WGS sequence"/>
</dbReference>
<dbReference type="GO" id="GO:0008168">
    <property type="term" value="F:methyltransferase activity"/>
    <property type="evidence" value="ECO:0007669"/>
    <property type="project" value="UniProtKB-KW"/>
</dbReference>
<evidence type="ECO:0000259" key="7">
    <source>
        <dbReference type="Pfam" id="PF05175"/>
    </source>
</evidence>
<dbReference type="PANTHER" id="PTHR18895">
    <property type="entry name" value="HEMK METHYLTRANSFERASE"/>
    <property type="match status" value="1"/>
</dbReference>
<dbReference type="Pfam" id="PF05175">
    <property type="entry name" value="MTS"/>
    <property type="match status" value="1"/>
</dbReference>
<proteinExistence type="predicted"/>
<dbReference type="InterPro" id="IPR004556">
    <property type="entry name" value="HemK-like"/>
</dbReference>
<name>A0ABQ2KKP0_9MICO</name>
<gene>
    <name evidence="8" type="primary">hemK</name>
    <name evidence="8" type="ORF">GCM10010968_19970</name>
</gene>
<accession>A0ABQ2KKP0</accession>
<dbReference type="Gene3D" id="3.40.50.150">
    <property type="entry name" value="Vaccinia Virus protein VP39"/>
    <property type="match status" value="1"/>
</dbReference>
<organism evidence="8 9">
    <name type="scientific">Agrococcus terreus</name>
    <dbReference type="NCBI Taxonomy" id="574649"/>
    <lineage>
        <taxon>Bacteria</taxon>
        <taxon>Bacillati</taxon>
        <taxon>Actinomycetota</taxon>
        <taxon>Actinomycetes</taxon>
        <taxon>Micrococcales</taxon>
        <taxon>Microbacteriaceae</taxon>
        <taxon>Agrococcus</taxon>
    </lineage>
</organism>
<dbReference type="NCBIfam" id="TIGR00536">
    <property type="entry name" value="hemK_fam"/>
    <property type="match status" value="1"/>
</dbReference>
<evidence type="ECO:0000313" key="9">
    <source>
        <dbReference type="Proteomes" id="UP000626982"/>
    </source>
</evidence>